<dbReference type="EMBL" id="JAEMGP010000001">
    <property type="protein sequence ID" value="KAG5215991.1"/>
    <property type="molecule type" value="Genomic_DNA"/>
</dbReference>
<comment type="caution">
    <text evidence="1">The sequence shown here is derived from an EMBL/GenBank/DDBJ whole genome shotgun (WGS) entry which is preliminary data.</text>
</comment>
<evidence type="ECO:0000313" key="2">
    <source>
        <dbReference type="Proteomes" id="UP000664991"/>
    </source>
</evidence>
<name>A0A836D7K9_SHEEP</name>
<dbReference type="Gene3D" id="2.40.30.10">
    <property type="entry name" value="Translation factors"/>
    <property type="match status" value="1"/>
</dbReference>
<sequence length="162" mass="18307">MPMFKSQKVKRKKGNATGMTLLEDLDSIFPPTQLVNEPLRLPLQDVHMIGNIGPVSADFLETSFLKLGMEVTFAPPTSPQRSRLCRCTRRPCLRPFQMTGPFSTSLKQYKSYYVLHNIKLSIDSSAKSSGQEMLRAKESYLNVKLLILHICDEEKNKVCSSP</sequence>
<dbReference type="Proteomes" id="UP000664991">
    <property type="component" value="Unassembled WGS sequence"/>
</dbReference>
<proteinExistence type="predicted"/>
<gene>
    <name evidence="1" type="ORF">JEQ12_001567</name>
</gene>
<protein>
    <submittedName>
        <fullName evidence="1">Uncharacterized protein</fullName>
    </submittedName>
</protein>
<organism evidence="1 2">
    <name type="scientific">Ovis aries</name>
    <name type="common">Sheep</name>
    <dbReference type="NCBI Taxonomy" id="9940"/>
    <lineage>
        <taxon>Eukaryota</taxon>
        <taxon>Metazoa</taxon>
        <taxon>Chordata</taxon>
        <taxon>Craniata</taxon>
        <taxon>Vertebrata</taxon>
        <taxon>Euteleostomi</taxon>
        <taxon>Mammalia</taxon>
        <taxon>Eutheria</taxon>
        <taxon>Laurasiatheria</taxon>
        <taxon>Artiodactyla</taxon>
        <taxon>Ruminantia</taxon>
        <taxon>Pecora</taxon>
        <taxon>Bovidae</taxon>
        <taxon>Caprinae</taxon>
        <taxon>Ovis</taxon>
    </lineage>
</organism>
<dbReference type="AlphaFoldDB" id="A0A836D7K9"/>
<accession>A0A836D7K9</accession>
<evidence type="ECO:0000313" key="1">
    <source>
        <dbReference type="EMBL" id="KAG5215991.1"/>
    </source>
</evidence>
<reference evidence="1 2" key="1">
    <citation type="submission" date="2020-12" db="EMBL/GenBank/DDBJ databases">
        <title>De novo assembly of Tibetan sheep genome.</title>
        <authorList>
            <person name="Li X."/>
        </authorList>
    </citation>
    <scope>NUCLEOTIDE SEQUENCE [LARGE SCALE GENOMIC DNA]</scope>
    <source>
        <tissue evidence="1">Heart</tissue>
    </source>
</reference>